<organism evidence="1 2">
    <name type="scientific">Caligus rogercresseyi</name>
    <name type="common">Sea louse</name>
    <dbReference type="NCBI Taxonomy" id="217165"/>
    <lineage>
        <taxon>Eukaryota</taxon>
        <taxon>Metazoa</taxon>
        <taxon>Ecdysozoa</taxon>
        <taxon>Arthropoda</taxon>
        <taxon>Crustacea</taxon>
        <taxon>Multicrustacea</taxon>
        <taxon>Hexanauplia</taxon>
        <taxon>Copepoda</taxon>
        <taxon>Siphonostomatoida</taxon>
        <taxon>Caligidae</taxon>
        <taxon>Caligus</taxon>
    </lineage>
</organism>
<sequence>MRLWEQTSIDKCHRRLHPIGQTRWWAKDTALRNPDRSLYVDMVLTLLVMQSDQTMRATTRAKGKGYIECLLKFETVLTVQIFLNFLNRPHHCQNIFKSVEWTS</sequence>
<proteinExistence type="predicted"/>
<keyword evidence="2" id="KW-1185">Reference proteome</keyword>
<evidence type="ECO:0000313" key="1">
    <source>
        <dbReference type="EMBL" id="QQP50045.1"/>
    </source>
</evidence>
<gene>
    <name evidence="1" type="ORF">FKW44_010915</name>
</gene>
<dbReference type="AlphaFoldDB" id="A0A7T8HHN4"/>
<accession>A0A7T8HHN4</accession>
<reference evidence="2" key="1">
    <citation type="submission" date="2021-01" db="EMBL/GenBank/DDBJ databases">
        <title>Caligus Genome Assembly.</title>
        <authorList>
            <person name="Gallardo-Escarate C."/>
        </authorList>
    </citation>
    <scope>NUCLEOTIDE SEQUENCE [LARGE SCALE GENOMIC DNA]</scope>
</reference>
<evidence type="ECO:0000313" key="2">
    <source>
        <dbReference type="Proteomes" id="UP000595437"/>
    </source>
</evidence>
<dbReference type="EMBL" id="CP045896">
    <property type="protein sequence ID" value="QQP50045.1"/>
    <property type="molecule type" value="Genomic_DNA"/>
</dbReference>
<dbReference type="OrthoDB" id="6598850at2759"/>
<dbReference type="Proteomes" id="UP000595437">
    <property type="component" value="Chromosome 7"/>
</dbReference>
<name>A0A7T8HHN4_CALRO</name>
<protein>
    <submittedName>
        <fullName evidence="1">Uncharacterized protein</fullName>
    </submittedName>
</protein>